<dbReference type="EMBL" id="JAKKPZ010000003">
    <property type="protein sequence ID" value="KAI1723904.1"/>
    <property type="molecule type" value="Genomic_DNA"/>
</dbReference>
<keyword evidence="4" id="KW-0479">Metal-binding</keyword>
<keyword evidence="1" id="KW-0813">Transport</keyword>
<feature type="region of interest" description="Disordered" evidence="6">
    <location>
        <begin position="311"/>
        <end position="357"/>
    </location>
</feature>
<gene>
    <name evidence="7" type="ORF">DdX_04085</name>
</gene>
<dbReference type="InterPro" id="IPR009050">
    <property type="entry name" value="Globin-like_sf"/>
</dbReference>
<dbReference type="AlphaFoldDB" id="A0AAD4ND65"/>
<keyword evidence="5" id="KW-0408">Iron</keyword>
<keyword evidence="2" id="KW-0349">Heme</keyword>
<evidence type="ECO:0000313" key="8">
    <source>
        <dbReference type="Proteomes" id="UP001201812"/>
    </source>
</evidence>
<dbReference type="InterPro" id="IPR044399">
    <property type="entry name" value="Mb-like_M"/>
</dbReference>
<reference evidence="7" key="1">
    <citation type="submission" date="2022-01" db="EMBL/GenBank/DDBJ databases">
        <title>Genome Sequence Resource for Two Populations of Ditylenchus destructor, the Migratory Endoparasitic Phytonematode.</title>
        <authorList>
            <person name="Zhang H."/>
            <person name="Lin R."/>
            <person name="Xie B."/>
        </authorList>
    </citation>
    <scope>NUCLEOTIDE SEQUENCE</scope>
    <source>
        <strain evidence="7">BazhouSP</strain>
    </source>
</reference>
<dbReference type="SUPFAM" id="SSF46458">
    <property type="entry name" value="Globin-like"/>
    <property type="match status" value="1"/>
</dbReference>
<keyword evidence="3" id="KW-0561">Oxygen transport</keyword>
<proteinExistence type="predicted"/>
<name>A0AAD4ND65_9BILA</name>
<dbReference type="GO" id="GO:0005344">
    <property type="term" value="F:oxygen carrier activity"/>
    <property type="evidence" value="ECO:0007669"/>
    <property type="project" value="UniProtKB-KW"/>
</dbReference>
<feature type="compositionally biased region" description="Basic and acidic residues" evidence="6">
    <location>
        <begin position="346"/>
        <end position="357"/>
    </location>
</feature>
<accession>A0AAD4ND65</accession>
<keyword evidence="8" id="KW-1185">Reference proteome</keyword>
<evidence type="ECO:0000256" key="2">
    <source>
        <dbReference type="ARBA" id="ARBA00022617"/>
    </source>
</evidence>
<dbReference type="CDD" id="cd01040">
    <property type="entry name" value="Mb-like"/>
    <property type="match status" value="1"/>
</dbReference>
<protein>
    <submittedName>
        <fullName evidence="7">CRE-GLB-32 protein</fullName>
    </submittedName>
</protein>
<dbReference type="PANTHER" id="PTHR46458">
    <property type="entry name" value="BLR2807 PROTEIN"/>
    <property type="match status" value="1"/>
</dbReference>
<dbReference type="GO" id="GO:0019825">
    <property type="term" value="F:oxygen binding"/>
    <property type="evidence" value="ECO:0007669"/>
    <property type="project" value="InterPro"/>
</dbReference>
<feature type="compositionally biased region" description="Polar residues" evidence="6">
    <location>
        <begin position="29"/>
        <end position="38"/>
    </location>
</feature>
<comment type="caution">
    <text evidence="7">The sequence shown here is derived from an EMBL/GenBank/DDBJ whole genome shotgun (WGS) entry which is preliminary data.</text>
</comment>
<dbReference type="InterPro" id="IPR050532">
    <property type="entry name" value="Globin-like_OT"/>
</dbReference>
<dbReference type="InterPro" id="IPR012292">
    <property type="entry name" value="Globin/Proto"/>
</dbReference>
<dbReference type="GO" id="GO:0020037">
    <property type="term" value="F:heme binding"/>
    <property type="evidence" value="ECO:0007669"/>
    <property type="project" value="InterPro"/>
</dbReference>
<evidence type="ECO:0000256" key="6">
    <source>
        <dbReference type="SAM" id="MobiDB-lite"/>
    </source>
</evidence>
<evidence type="ECO:0000256" key="3">
    <source>
        <dbReference type="ARBA" id="ARBA00022621"/>
    </source>
</evidence>
<dbReference type="PANTHER" id="PTHR46458:SF1">
    <property type="entry name" value="GEO09476P1"/>
    <property type="match status" value="1"/>
</dbReference>
<sequence length="357" mass="40932">MGNHTSFSQEQQNSDQRLLRRNMRLHSAAQPNLQTSILAGNGSRPSIVPQDSQRQSRSRSLEPKSTQEIRVIEHSKSARYTGKNKKLPKLWDPDEHRMLMIKQQLQNPTSVSPQPSLADQYEELRKQMFKKKSKAYQSIDMDNLTEQDQAQRSLTGLTVHQTQILQKIWTRASESDVADCSQNIFAHLLRSSLQMYEFFNLIGMTDKEVLMSTIFARQSANFAMVFDFVITNMADDVERVCFALQCLGERHARLKFPVEQNHWALFTRVFEDNPPKIVFQNPEGHTVWKMMVSFIIIQMRIGCNRAMAAKTENAATTSRPPPSPIGSTPRSRSAQSRRSQQRSKRLSSDSKRSTTLT</sequence>
<evidence type="ECO:0000256" key="4">
    <source>
        <dbReference type="ARBA" id="ARBA00022723"/>
    </source>
</evidence>
<dbReference type="GO" id="GO:0046872">
    <property type="term" value="F:metal ion binding"/>
    <property type="evidence" value="ECO:0007669"/>
    <property type="project" value="UniProtKB-KW"/>
</dbReference>
<dbReference type="Gene3D" id="1.10.490.10">
    <property type="entry name" value="Globins"/>
    <property type="match status" value="1"/>
</dbReference>
<organism evidence="7 8">
    <name type="scientific">Ditylenchus destructor</name>
    <dbReference type="NCBI Taxonomy" id="166010"/>
    <lineage>
        <taxon>Eukaryota</taxon>
        <taxon>Metazoa</taxon>
        <taxon>Ecdysozoa</taxon>
        <taxon>Nematoda</taxon>
        <taxon>Chromadorea</taxon>
        <taxon>Rhabditida</taxon>
        <taxon>Tylenchina</taxon>
        <taxon>Tylenchomorpha</taxon>
        <taxon>Sphaerularioidea</taxon>
        <taxon>Anguinidae</taxon>
        <taxon>Anguininae</taxon>
        <taxon>Ditylenchus</taxon>
    </lineage>
</organism>
<evidence type="ECO:0000313" key="7">
    <source>
        <dbReference type="EMBL" id="KAI1723904.1"/>
    </source>
</evidence>
<evidence type="ECO:0000256" key="5">
    <source>
        <dbReference type="ARBA" id="ARBA00023004"/>
    </source>
</evidence>
<evidence type="ECO:0000256" key="1">
    <source>
        <dbReference type="ARBA" id="ARBA00022448"/>
    </source>
</evidence>
<feature type="region of interest" description="Disordered" evidence="6">
    <location>
        <begin position="28"/>
        <end position="67"/>
    </location>
</feature>
<dbReference type="Proteomes" id="UP001201812">
    <property type="component" value="Unassembled WGS sequence"/>
</dbReference>